<feature type="region of interest" description="Disordered" evidence="1">
    <location>
        <begin position="121"/>
        <end position="140"/>
    </location>
</feature>
<evidence type="ECO:0000313" key="3">
    <source>
        <dbReference type="Proteomes" id="UP001054945"/>
    </source>
</evidence>
<evidence type="ECO:0000256" key="1">
    <source>
        <dbReference type="SAM" id="MobiDB-lite"/>
    </source>
</evidence>
<protein>
    <submittedName>
        <fullName evidence="2">Uncharacterized protein</fullName>
    </submittedName>
</protein>
<evidence type="ECO:0000313" key="2">
    <source>
        <dbReference type="EMBL" id="GIX83374.1"/>
    </source>
</evidence>
<feature type="compositionally biased region" description="Basic and acidic residues" evidence="1">
    <location>
        <begin position="129"/>
        <end position="140"/>
    </location>
</feature>
<proteinExistence type="predicted"/>
<dbReference type="AlphaFoldDB" id="A0AAV4NG79"/>
<sequence length="140" mass="16161">MSMCLQIYWLPSLLPSSAEMRKWRLFKIQRRSRKARSFPLSVKTREPDISAAGKLAIASIGKPSFLFQQQCTRESRYKVNLLAFGQEAFQCVQELFKRQIVHLGCFRHPSLIQKKEVEEEAKSFPLSVKKGEPDSSRSLL</sequence>
<reference evidence="2 3" key="1">
    <citation type="submission" date="2021-06" db="EMBL/GenBank/DDBJ databases">
        <title>Caerostris extrusa draft genome.</title>
        <authorList>
            <person name="Kono N."/>
            <person name="Arakawa K."/>
        </authorList>
    </citation>
    <scope>NUCLEOTIDE SEQUENCE [LARGE SCALE GENOMIC DNA]</scope>
</reference>
<organism evidence="2 3">
    <name type="scientific">Caerostris extrusa</name>
    <name type="common">Bark spider</name>
    <name type="synonym">Caerostris bankana</name>
    <dbReference type="NCBI Taxonomy" id="172846"/>
    <lineage>
        <taxon>Eukaryota</taxon>
        <taxon>Metazoa</taxon>
        <taxon>Ecdysozoa</taxon>
        <taxon>Arthropoda</taxon>
        <taxon>Chelicerata</taxon>
        <taxon>Arachnida</taxon>
        <taxon>Araneae</taxon>
        <taxon>Araneomorphae</taxon>
        <taxon>Entelegynae</taxon>
        <taxon>Araneoidea</taxon>
        <taxon>Araneidae</taxon>
        <taxon>Caerostris</taxon>
    </lineage>
</organism>
<keyword evidence="3" id="KW-1185">Reference proteome</keyword>
<dbReference type="EMBL" id="BPLR01020863">
    <property type="protein sequence ID" value="GIX83374.1"/>
    <property type="molecule type" value="Genomic_DNA"/>
</dbReference>
<accession>A0AAV4NG79</accession>
<dbReference type="Proteomes" id="UP001054945">
    <property type="component" value="Unassembled WGS sequence"/>
</dbReference>
<gene>
    <name evidence="2" type="ORF">CEXT_677601</name>
</gene>
<name>A0AAV4NG79_CAEEX</name>
<comment type="caution">
    <text evidence="2">The sequence shown here is derived from an EMBL/GenBank/DDBJ whole genome shotgun (WGS) entry which is preliminary data.</text>
</comment>